<evidence type="ECO:0000256" key="1">
    <source>
        <dbReference type="SAM" id="Phobius"/>
    </source>
</evidence>
<keyword evidence="1" id="KW-1133">Transmembrane helix</keyword>
<gene>
    <name evidence="2" type="ORF">DTL42_17270</name>
</gene>
<accession>A0A368KN55</accession>
<sequence>MNEAEPQSSYISPVEVVKERQTEPSKSKLGMRTIEYAASFLLGLSVMMLLCQLFPFKFWAENARSLLPFEEVTTSEVDMQMWKDYYWCFFYFPAMYWFGVFWIAIAGSIATFRSECPRPATLICLGLIPMSAIGFFVASGTGFAPL</sequence>
<keyword evidence="1" id="KW-0472">Membrane</keyword>
<comment type="caution">
    <text evidence="2">The sequence shown here is derived from an EMBL/GenBank/DDBJ whole genome shotgun (WGS) entry which is preliminary data.</text>
</comment>
<dbReference type="Proteomes" id="UP000253562">
    <property type="component" value="Unassembled WGS sequence"/>
</dbReference>
<name>A0A368KN55_9BACT</name>
<keyword evidence="1" id="KW-0812">Transmembrane</keyword>
<feature type="transmembrane region" description="Helical" evidence="1">
    <location>
        <begin position="122"/>
        <end position="144"/>
    </location>
</feature>
<proteinExistence type="predicted"/>
<dbReference type="AlphaFoldDB" id="A0A368KN55"/>
<protein>
    <submittedName>
        <fullName evidence="2">Uncharacterized protein</fullName>
    </submittedName>
</protein>
<evidence type="ECO:0000313" key="3">
    <source>
        <dbReference type="Proteomes" id="UP000253562"/>
    </source>
</evidence>
<dbReference type="EMBL" id="QPEX01000034">
    <property type="protein sequence ID" value="RCS44673.1"/>
    <property type="molecule type" value="Genomic_DNA"/>
</dbReference>
<feature type="transmembrane region" description="Helical" evidence="1">
    <location>
        <begin position="36"/>
        <end position="56"/>
    </location>
</feature>
<feature type="transmembrane region" description="Helical" evidence="1">
    <location>
        <begin position="89"/>
        <end position="110"/>
    </location>
</feature>
<dbReference type="RefSeq" id="WP_114370245.1">
    <property type="nucleotide sequence ID" value="NZ_QPEX01000034.1"/>
</dbReference>
<dbReference type="OrthoDB" id="9979402at2"/>
<reference evidence="2 3" key="1">
    <citation type="submission" date="2018-07" db="EMBL/GenBank/DDBJ databases">
        <title>Comparative genomes isolates from brazilian mangrove.</title>
        <authorList>
            <person name="De Araujo J.E."/>
            <person name="Taketani R.G."/>
            <person name="Silva M.C.P."/>
            <person name="Lourenco M.V."/>
            <person name="Oliveira V.M."/>
            <person name="Andreote F.D."/>
        </authorList>
    </citation>
    <scope>NUCLEOTIDE SEQUENCE [LARGE SCALE GENOMIC DNA]</scope>
    <source>
        <strain evidence="2 3">HEX PRIS-MGV</strain>
    </source>
</reference>
<organism evidence="2 3">
    <name type="scientific">Bremerella cremea</name>
    <dbReference type="NCBI Taxonomy" id="1031537"/>
    <lineage>
        <taxon>Bacteria</taxon>
        <taxon>Pseudomonadati</taxon>
        <taxon>Planctomycetota</taxon>
        <taxon>Planctomycetia</taxon>
        <taxon>Pirellulales</taxon>
        <taxon>Pirellulaceae</taxon>
        <taxon>Bremerella</taxon>
    </lineage>
</organism>
<evidence type="ECO:0000313" key="2">
    <source>
        <dbReference type="EMBL" id="RCS44673.1"/>
    </source>
</evidence>